<evidence type="ECO:0000313" key="2">
    <source>
        <dbReference type="Proteomes" id="UP000439903"/>
    </source>
</evidence>
<dbReference type="Proteomes" id="UP000439903">
    <property type="component" value="Unassembled WGS sequence"/>
</dbReference>
<evidence type="ECO:0000313" key="1">
    <source>
        <dbReference type="EMBL" id="KAF0515762.1"/>
    </source>
</evidence>
<keyword evidence="2" id="KW-1185">Reference proteome</keyword>
<reference evidence="1 2" key="1">
    <citation type="journal article" date="2019" name="Environ. Microbiol.">
        <title>At the nexus of three kingdoms: the genome of the mycorrhizal fungus Gigaspora margarita provides insights into plant, endobacterial and fungal interactions.</title>
        <authorList>
            <person name="Venice F."/>
            <person name="Ghignone S."/>
            <person name="Salvioli di Fossalunga A."/>
            <person name="Amselem J."/>
            <person name="Novero M."/>
            <person name="Xianan X."/>
            <person name="Sedzielewska Toro K."/>
            <person name="Morin E."/>
            <person name="Lipzen A."/>
            <person name="Grigoriev I.V."/>
            <person name="Henrissat B."/>
            <person name="Martin F.M."/>
            <person name="Bonfante P."/>
        </authorList>
    </citation>
    <scope>NUCLEOTIDE SEQUENCE [LARGE SCALE GENOMIC DNA]</scope>
    <source>
        <strain evidence="1 2">BEG34</strain>
    </source>
</reference>
<gene>
    <name evidence="1" type="ORF">F8M41_017265</name>
</gene>
<name>A0A8H4ANG8_GIGMA</name>
<sequence length="105" mass="12512">MKTKFKDTESNIQVTSSDDELEILNHDINQNIEQDKENEHFSDIMSNKNYNKTTIVNEYNNDDDLEFFNSSYFNNFYYHESASSRNNKTTENVTFQTNEDIIIYL</sequence>
<accession>A0A8H4ANG8</accession>
<dbReference type="EMBL" id="WTPW01000393">
    <property type="protein sequence ID" value="KAF0515762.1"/>
    <property type="molecule type" value="Genomic_DNA"/>
</dbReference>
<protein>
    <submittedName>
        <fullName evidence="1">Uncharacterized protein</fullName>
    </submittedName>
</protein>
<comment type="caution">
    <text evidence="1">The sequence shown here is derived from an EMBL/GenBank/DDBJ whole genome shotgun (WGS) entry which is preliminary data.</text>
</comment>
<proteinExistence type="predicted"/>
<organism evidence="1 2">
    <name type="scientific">Gigaspora margarita</name>
    <dbReference type="NCBI Taxonomy" id="4874"/>
    <lineage>
        <taxon>Eukaryota</taxon>
        <taxon>Fungi</taxon>
        <taxon>Fungi incertae sedis</taxon>
        <taxon>Mucoromycota</taxon>
        <taxon>Glomeromycotina</taxon>
        <taxon>Glomeromycetes</taxon>
        <taxon>Diversisporales</taxon>
        <taxon>Gigasporaceae</taxon>
        <taxon>Gigaspora</taxon>
    </lineage>
</organism>
<dbReference type="AlphaFoldDB" id="A0A8H4ANG8"/>